<proteinExistence type="predicted"/>
<accession>A0ACB9JIB8</accession>
<reference evidence="2" key="1">
    <citation type="journal article" date="2022" name="Mol. Ecol. Resour.">
        <title>The genomes of chicory, endive, great burdock and yacon provide insights into Asteraceae palaeo-polyploidization history and plant inulin production.</title>
        <authorList>
            <person name="Fan W."/>
            <person name="Wang S."/>
            <person name="Wang H."/>
            <person name="Wang A."/>
            <person name="Jiang F."/>
            <person name="Liu H."/>
            <person name="Zhao H."/>
            <person name="Xu D."/>
            <person name="Zhang Y."/>
        </authorList>
    </citation>
    <scope>NUCLEOTIDE SEQUENCE [LARGE SCALE GENOMIC DNA]</scope>
    <source>
        <strain evidence="2">cv. Yunnan</strain>
    </source>
</reference>
<name>A0ACB9JIB8_9ASTR</name>
<dbReference type="Proteomes" id="UP001056120">
    <property type="component" value="Linkage Group LG03"/>
</dbReference>
<reference evidence="1 2" key="2">
    <citation type="journal article" date="2022" name="Mol. Ecol. Resour.">
        <title>The genomes of chicory, endive, great burdock and yacon provide insights into Asteraceae paleo-polyploidization history and plant inulin production.</title>
        <authorList>
            <person name="Fan W."/>
            <person name="Wang S."/>
            <person name="Wang H."/>
            <person name="Wang A."/>
            <person name="Jiang F."/>
            <person name="Liu H."/>
            <person name="Zhao H."/>
            <person name="Xu D."/>
            <person name="Zhang Y."/>
        </authorList>
    </citation>
    <scope>NUCLEOTIDE SEQUENCE [LARGE SCALE GENOMIC DNA]</scope>
    <source>
        <strain evidence="2">cv. Yunnan</strain>
        <tissue evidence="1">Leaves</tissue>
    </source>
</reference>
<organism evidence="1 2">
    <name type="scientific">Smallanthus sonchifolius</name>
    <dbReference type="NCBI Taxonomy" id="185202"/>
    <lineage>
        <taxon>Eukaryota</taxon>
        <taxon>Viridiplantae</taxon>
        <taxon>Streptophyta</taxon>
        <taxon>Embryophyta</taxon>
        <taxon>Tracheophyta</taxon>
        <taxon>Spermatophyta</taxon>
        <taxon>Magnoliopsida</taxon>
        <taxon>eudicotyledons</taxon>
        <taxon>Gunneridae</taxon>
        <taxon>Pentapetalae</taxon>
        <taxon>asterids</taxon>
        <taxon>campanulids</taxon>
        <taxon>Asterales</taxon>
        <taxon>Asteraceae</taxon>
        <taxon>Asteroideae</taxon>
        <taxon>Heliantheae alliance</taxon>
        <taxon>Millerieae</taxon>
        <taxon>Smallanthus</taxon>
    </lineage>
</organism>
<gene>
    <name evidence="1" type="ORF">L1987_07797</name>
</gene>
<protein>
    <submittedName>
        <fullName evidence="1">Uncharacterized protein</fullName>
    </submittedName>
</protein>
<comment type="caution">
    <text evidence="1">The sequence shown here is derived from an EMBL/GenBank/DDBJ whole genome shotgun (WGS) entry which is preliminary data.</text>
</comment>
<evidence type="ECO:0000313" key="1">
    <source>
        <dbReference type="EMBL" id="KAI3820253.1"/>
    </source>
</evidence>
<evidence type="ECO:0000313" key="2">
    <source>
        <dbReference type="Proteomes" id="UP001056120"/>
    </source>
</evidence>
<dbReference type="EMBL" id="CM042020">
    <property type="protein sequence ID" value="KAI3820253.1"/>
    <property type="molecule type" value="Genomic_DNA"/>
</dbReference>
<keyword evidence="2" id="KW-1185">Reference proteome</keyword>
<sequence length="145" mass="15762">MGLETPPPHVNPNRKRRLFLLLLANTTKKGGAIRSNLFEDSIHLFSGCVTAGAGSHERLWGGDNPQIQFVSVRVGGVYEKKVEADCSLFPRVVVMGDDDGEFGLGFLCGNGLSRETQWEGLLHSKTMAGIIGITVRVGLVKNERV</sequence>